<dbReference type="GO" id="GO:0008146">
    <property type="term" value="F:sulfotransferase activity"/>
    <property type="evidence" value="ECO:0007669"/>
    <property type="project" value="InterPro"/>
</dbReference>
<reference evidence="4" key="1">
    <citation type="submission" date="2021-02" db="EMBL/GenBank/DDBJ databases">
        <title>Metagenome analyses of Stigonema ocellatum DSM 106950, Chlorogloea purpurea SAG 13.99 and Gomphosphaeria aponina DSM 107014.</title>
        <authorList>
            <person name="Marter P."/>
            <person name="Huang S."/>
        </authorList>
    </citation>
    <scope>NUCLEOTIDE SEQUENCE</scope>
    <source>
        <strain evidence="4">JP213</strain>
    </source>
</reference>
<gene>
    <name evidence="4" type="ORF">DSM107014_09610</name>
</gene>
<comment type="caution">
    <text evidence="4">The sequence shown here is derived from an EMBL/GenBank/DDBJ whole genome shotgun (WGS) entry which is preliminary data.</text>
</comment>
<dbReference type="PANTHER" id="PTHR10605:SF56">
    <property type="entry name" value="BIFUNCTIONAL HEPARAN SULFATE N-DEACETYLASE_N-SULFOTRANSFERASE"/>
    <property type="match status" value="1"/>
</dbReference>
<name>A0A941GS27_9CHRO</name>
<evidence type="ECO:0000259" key="3">
    <source>
        <dbReference type="Pfam" id="PF00685"/>
    </source>
</evidence>
<keyword evidence="1" id="KW-0808">Transferase</keyword>
<dbReference type="Proteomes" id="UP000767446">
    <property type="component" value="Unassembled WGS sequence"/>
</dbReference>
<dbReference type="InterPro" id="IPR037359">
    <property type="entry name" value="NST/OST"/>
</dbReference>
<evidence type="ECO:0000313" key="5">
    <source>
        <dbReference type="Proteomes" id="UP000767446"/>
    </source>
</evidence>
<dbReference type="InterPro" id="IPR000863">
    <property type="entry name" value="Sulfotransferase_dom"/>
</dbReference>
<evidence type="ECO:0000256" key="1">
    <source>
        <dbReference type="ARBA" id="ARBA00022679"/>
    </source>
</evidence>
<sequence>MRLPDFLIIGAAKSGTTSLYVYLDKHPQVYMSPVKEPQFFAVDKKYEQGIEWYASLFQAAHPHQLCGEASTDYAKYPQYPETPARIAQTIPQVKMIYIMRHPVERSYAYYVHLRRHGKFEDTFEEEIANSNVCLDGSNYIMQIEHYLKFFPKESFLFLLMEDLIEKPAEVLNQIYDFLGIEQRIDLTQNEEIKANSFKTFFQDVIREKITKPLKAIPGVSPLANRLPKKWRGWVYNNIIEKSYYGKEIKKQYLPQPMLPETRQMLIEKFRESNNRLAEFLGRDLSCWDK</sequence>
<dbReference type="Gene3D" id="3.40.50.300">
    <property type="entry name" value="P-loop containing nucleotide triphosphate hydrolases"/>
    <property type="match status" value="1"/>
</dbReference>
<dbReference type="Pfam" id="PF00685">
    <property type="entry name" value="Sulfotransfer_1"/>
    <property type="match status" value="1"/>
</dbReference>
<proteinExistence type="predicted"/>
<dbReference type="AlphaFoldDB" id="A0A941GS27"/>
<dbReference type="InterPro" id="IPR027417">
    <property type="entry name" value="P-loop_NTPase"/>
</dbReference>
<accession>A0A941GS27</accession>
<dbReference type="EMBL" id="JADQBC010000056">
    <property type="protein sequence ID" value="MBR8828136.1"/>
    <property type="molecule type" value="Genomic_DNA"/>
</dbReference>
<organism evidence="4 5">
    <name type="scientific">Gomphosphaeria aponina SAG 52.96 = DSM 107014</name>
    <dbReference type="NCBI Taxonomy" id="1521640"/>
    <lineage>
        <taxon>Bacteria</taxon>
        <taxon>Bacillati</taxon>
        <taxon>Cyanobacteriota</taxon>
        <taxon>Cyanophyceae</taxon>
        <taxon>Oscillatoriophycideae</taxon>
        <taxon>Chroococcales</taxon>
        <taxon>Gomphosphaeriaceae</taxon>
        <taxon>Gomphosphaeria</taxon>
    </lineage>
</organism>
<evidence type="ECO:0000313" key="4">
    <source>
        <dbReference type="EMBL" id="MBR8828136.1"/>
    </source>
</evidence>
<dbReference type="PANTHER" id="PTHR10605">
    <property type="entry name" value="HEPARAN SULFATE SULFOTRANSFERASE"/>
    <property type="match status" value="1"/>
</dbReference>
<evidence type="ECO:0000256" key="2">
    <source>
        <dbReference type="ARBA" id="ARBA00023180"/>
    </source>
</evidence>
<protein>
    <submittedName>
        <fullName evidence="4">Sulfotransferase domain-containing protein</fullName>
    </submittedName>
</protein>
<keyword evidence="2" id="KW-0325">Glycoprotein</keyword>
<feature type="domain" description="Sulfotransferase" evidence="3">
    <location>
        <begin position="4"/>
        <end position="190"/>
    </location>
</feature>
<dbReference type="SUPFAM" id="SSF52540">
    <property type="entry name" value="P-loop containing nucleoside triphosphate hydrolases"/>
    <property type="match status" value="1"/>
</dbReference>